<dbReference type="FunFam" id="3.90.930.12:FF:000007">
    <property type="entry name" value="60S ribosomal protein L6"/>
    <property type="match status" value="1"/>
</dbReference>
<reference evidence="6" key="1">
    <citation type="journal article" date="2014" name="Syst. Biol.">
        <title>Mitochondrial Phylogenomics of Early Land Plants: Mitigating the Effects of Saturation, Compositional Heterogeneity, and Codon-usage Bias.</title>
        <authorList>
            <person name="Liu Y."/>
            <person name="Cox C.J."/>
            <person name="Wang W."/>
            <person name="Goffinet B."/>
        </authorList>
    </citation>
    <scope>NUCLEOTIDE SEQUENCE</scope>
</reference>
<evidence type="ECO:0000256" key="3">
    <source>
        <dbReference type="ARBA" id="ARBA00023274"/>
    </source>
</evidence>
<dbReference type="GO" id="GO:0005840">
    <property type="term" value="C:ribosome"/>
    <property type="evidence" value="ECO:0007669"/>
    <property type="project" value="UniProtKB-KW"/>
</dbReference>
<dbReference type="InterPro" id="IPR002358">
    <property type="entry name" value="Ribosomal_uL6_CS"/>
</dbReference>
<dbReference type="PANTHER" id="PTHR11655:SF17">
    <property type="entry name" value="RIBOSOMAL PROTEIN L6-RELATED"/>
    <property type="match status" value="1"/>
</dbReference>
<dbReference type="GO" id="GO:0006412">
    <property type="term" value="P:translation"/>
    <property type="evidence" value="ECO:0007669"/>
    <property type="project" value="InterPro"/>
</dbReference>
<organism evidence="6">
    <name type="scientific">Sphagnum girgensohnii</name>
    <dbReference type="NCBI Taxonomy" id="128204"/>
    <lineage>
        <taxon>Eukaryota</taxon>
        <taxon>Viridiplantae</taxon>
        <taxon>Streptophyta</taxon>
        <taxon>Embryophyta</taxon>
        <taxon>Bryophyta</taxon>
        <taxon>Sphagnophytina</taxon>
        <taxon>Sphagnopsida</taxon>
        <taxon>Sphagnales</taxon>
        <taxon>Sphagnaceae</taxon>
        <taxon>Sphagnum</taxon>
    </lineage>
</organism>
<keyword evidence="6" id="KW-0496">Mitochondrion</keyword>
<dbReference type="SUPFAM" id="SSF56053">
    <property type="entry name" value="Ribosomal protein L6"/>
    <property type="match status" value="1"/>
</dbReference>
<dbReference type="GO" id="GO:0003735">
    <property type="term" value="F:structural constituent of ribosome"/>
    <property type="evidence" value="ECO:0007669"/>
    <property type="project" value="InterPro"/>
</dbReference>
<evidence type="ECO:0000259" key="5">
    <source>
        <dbReference type="Pfam" id="PF00347"/>
    </source>
</evidence>
<comment type="similarity">
    <text evidence="1 4">Belongs to the universal ribosomal protein uL6 family.</text>
</comment>
<dbReference type="GO" id="GO:1990904">
    <property type="term" value="C:ribonucleoprotein complex"/>
    <property type="evidence" value="ECO:0007669"/>
    <property type="project" value="UniProtKB-KW"/>
</dbReference>
<dbReference type="EMBL" id="KC663008">
    <property type="protein sequence ID" value="AHG59061.1"/>
    <property type="molecule type" value="Genomic_DNA"/>
</dbReference>
<dbReference type="Pfam" id="PF00347">
    <property type="entry name" value="Ribosomal_L6"/>
    <property type="match status" value="1"/>
</dbReference>
<feature type="domain" description="Large ribosomal subunit protein uL6 alpha-beta" evidence="5">
    <location>
        <begin position="12"/>
        <end position="88"/>
    </location>
</feature>
<dbReference type="InterPro" id="IPR036789">
    <property type="entry name" value="Ribosomal_uL6-like_a/b-dom_sf"/>
</dbReference>
<name>A0A075D429_9BRYO</name>
<dbReference type="InterPro" id="IPR020040">
    <property type="entry name" value="Ribosomal_uL6_a/b-dom"/>
</dbReference>
<keyword evidence="2 4" id="KW-0689">Ribosomal protein</keyword>
<dbReference type="Gene3D" id="3.90.930.12">
    <property type="entry name" value="Ribosomal protein L6, alpha-beta domain"/>
    <property type="match status" value="1"/>
</dbReference>
<keyword evidence="3 4" id="KW-0687">Ribonucleoprotein</keyword>
<evidence type="ECO:0000256" key="2">
    <source>
        <dbReference type="ARBA" id="ARBA00022980"/>
    </source>
</evidence>
<accession>A0A075D429</accession>
<dbReference type="PANTHER" id="PTHR11655">
    <property type="entry name" value="60S/50S RIBOSOMAL PROTEIN L6/L9"/>
    <property type="match status" value="1"/>
</dbReference>
<protein>
    <submittedName>
        <fullName evidence="6">Ribosomal protein L6</fullName>
    </submittedName>
</protein>
<sequence>MEAKLFCFLEIIGVGYKASTNPQGSILYLKLGFSHEIRLQVTSSVRVFCFKPNPICCTGIDHQKVTQFAAGVKSCKPPEVYKGKGIQYRNEILHKKRGKKK</sequence>
<evidence type="ECO:0000313" key="6">
    <source>
        <dbReference type="EMBL" id="AHG59061.1"/>
    </source>
</evidence>
<dbReference type="InterPro" id="IPR000702">
    <property type="entry name" value="Ribosomal_uL6-like"/>
</dbReference>
<geneLocation type="mitochondrion" evidence="6"/>
<dbReference type="AlphaFoldDB" id="A0A075D429"/>
<dbReference type="PROSITE" id="PS00525">
    <property type="entry name" value="RIBOSOMAL_L6_1"/>
    <property type="match status" value="1"/>
</dbReference>
<dbReference type="PRINTS" id="PR00059">
    <property type="entry name" value="RIBOSOMALL6"/>
</dbReference>
<evidence type="ECO:0000256" key="1">
    <source>
        <dbReference type="ARBA" id="ARBA00009356"/>
    </source>
</evidence>
<gene>
    <name evidence="6" type="primary">rpl6</name>
</gene>
<dbReference type="InterPro" id="IPR019906">
    <property type="entry name" value="Ribosomal_uL6_bac-type"/>
</dbReference>
<evidence type="ECO:0000256" key="4">
    <source>
        <dbReference type="RuleBase" id="RU003869"/>
    </source>
</evidence>
<proteinExistence type="inferred from homology"/>
<dbReference type="GO" id="GO:0019843">
    <property type="term" value="F:rRNA binding"/>
    <property type="evidence" value="ECO:0007669"/>
    <property type="project" value="InterPro"/>
</dbReference>